<evidence type="ECO:0000313" key="2">
    <source>
        <dbReference type="Proteomes" id="UP000055024"/>
    </source>
</evidence>
<dbReference type="EMBL" id="JYDP01008470">
    <property type="protein sequence ID" value="KRY63602.1"/>
    <property type="molecule type" value="Genomic_DNA"/>
</dbReference>
<sequence>MRIRKNEANKATIGKIITLKNIVKMIEDMEGNFL</sequence>
<accession>A0A0V1DR22</accession>
<proteinExistence type="predicted"/>
<protein>
    <submittedName>
        <fullName evidence="1">Uncharacterized protein</fullName>
    </submittedName>
</protein>
<comment type="caution">
    <text evidence="1">The sequence shown here is derived from an EMBL/GenBank/DDBJ whole genome shotgun (WGS) entry which is preliminary data.</text>
</comment>
<reference evidence="1 2" key="1">
    <citation type="submission" date="2015-01" db="EMBL/GenBank/DDBJ databases">
        <title>Evolution of Trichinella species and genotypes.</title>
        <authorList>
            <person name="Korhonen P.K."/>
            <person name="Edoardo P."/>
            <person name="Giuseppe L.R."/>
            <person name="Gasser R.B."/>
        </authorList>
    </citation>
    <scope>NUCLEOTIDE SEQUENCE [LARGE SCALE GENOMIC DNA]</scope>
    <source>
        <strain evidence="1">ISS1029</strain>
    </source>
</reference>
<gene>
    <name evidence="1" type="ORF">T11_10553</name>
</gene>
<name>A0A0V1DR22_9BILA</name>
<dbReference type="AlphaFoldDB" id="A0A0V1DR22"/>
<dbReference type="Proteomes" id="UP000055024">
    <property type="component" value="Unassembled WGS sequence"/>
</dbReference>
<keyword evidence="2" id="KW-1185">Reference proteome</keyword>
<organism evidence="1 2">
    <name type="scientific">Trichinella zimbabwensis</name>
    <dbReference type="NCBI Taxonomy" id="268475"/>
    <lineage>
        <taxon>Eukaryota</taxon>
        <taxon>Metazoa</taxon>
        <taxon>Ecdysozoa</taxon>
        <taxon>Nematoda</taxon>
        <taxon>Enoplea</taxon>
        <taxon>Dorylaimia</taxon>
        <taxon>Trichinellida</taxon>
        <taxon>Trichinellidae</taxon>
        <taxon>Trichinella</taxon>
    </lineage>
</organism>
<evidence type="ECO:0000313" key="1">
    <source>
        <dbReference type="EMBL" id="KRY63602.1"/>
    </source>
</evidence>